<gene>
    <name evidence="3" type="ORF">AUC71_15915</name>
</gene>
<name>A0A1E3W9Z5_9HYPH</name>
<dbReference type="RefSeq" id="WP_069624486.1">
    <property type="nucleotide sequence ID" value="NZ_LPWD01000340.1"/>
</dbReference>
<evidence type="ECO:0000313" key="3">
    <source>
        <dbReference type="EMBL" id="ODS02332.1"/>
    </source>
</evidence>
<feature type="transmembrane region" description="Helical" evidence="1">
    <location>
        <begin position="61"/>
        <end position="81"/>
    </location>
</feature>
<dbReference type="InterPro" id="IPR057169">
    <property type="entry name" value="DUF7847"/>
</dbReference>
<comment type="caution">
    <text evidence="3">The sequence shown here is derived from an EMBL/GenBank/DDBJ whole genome shotgun (WGS) entry which is preliminary data.</text>
</comment>
<organism evidence="3 4">
    <name type="scientific">Methyloceanibacter marginalis</name>
    <dbReference type="NCBI Taxonomy" id="1774971"/>
    <lineage>
        <taxon>Bacteria</taxon>
        <taxon>Pseudomonadati</taxon>
        <taxon>Pseudomonadota</taxon>
        <taxon>Alphaproteobacteria</taxon>
        <taxon>Hyphomicrobiales</taxon>
        <taxon>Hyphomicrobiaceae</taxon>
        <taxon>Methyloceanibacter</taxon>
    </lineage>
</organism>
<proteinExistence type="predicted"/>
<accession>A0A1E3W9Z5</accession>
<dbReference type="PANTHER" id="PTHR40076">
    <property type="entry name" value="MEMBRANE PROTEIN-RELATED"/>
    <property type="match status" value="1"/>
</dbReference>
<dbReference type="OrthoDB" id="1122780at2"/>
<feature type="domain" description="DUF7847" evidence="2">
    <location>
        <begin position="110"/>
        <end position="195"/>
    </location>
</feature>
<keyword evidence="1" id="KW-0472">Membrane</keyword>
<dbReference type="PANTHER" id="PTHR40076:SF1">
    <property type="entry name" value="MEMBRANE PROTEIN"/>
    <property type="match status" value="1"/>
</dbReference>
<feature type="transmembrane region" description="Helical" evidence="1">
    <location>
        <begin position="102"/>
        <end position="119"/>
    </location>
</feature>
<keyword evidence="1" id="KW-0812">Transmembrane</keyword>
<evidence type="ECO:0000256" key="1">
    <source>
        <dbReference type="SAM" id="Phobius"/>
    </source>
</evidence>
<protein>
    <recommendedName>
        <fullName evidence="2">DUF7847 domain-containing protein</fullName>
    </recommendedName>
</protein>
<feature type="transmembrane region" description="Helical" evidence="1">
    <location>
        <begin position="21"/>
        <end position="41"/>
    </location>
</feature>
<dbReference type="EMBL" id="LPWD01000340">
    <property type="protein sequence ID" value="ODS02332.1"/>
    <property type="molecule type" value="Genomic_DNA"/>
</dbReference>
<dbReference type="Pfam" id="PF25231">
    <property type="entry name" value="DUF7847"/>
    <property type="match status" value="1"/>
</dbReference>
<sequence length="220" mass="23410">MSFTAGSAIRFGWETFKKRPWFFVGATVVIVFAYGVVGAVSNGIDSALGSSAEDVSVIGSLVNLALSTFVGMGVTAFFLAAHDNPETVDLSALWHPRPFWKFLAASILVGLAIGIGFVLLIVPGILAMVFFMFSTVIVIDRDLGPIEAMKESMRIGRGYRWSLLGLVVLLALIVFVGMLALFVGLLVAMPVATLAFIHAYRVLSGSDGRGPIPVDARLAA</sequence>
<evidence type="ECO:0000259" key="2">
    <source>
        <dbReference type="Pfam" id="PF25231"/>
    </source>
</evidence>
<keyword evidence="1" id="KW-1133">Transmembrane helix</keyword>
<dbReference type="AlphaFoldDB" id="A0A1E3W9Z5"/>
<evidence type="ECO:0000313" key="4">
    <source>
        <dbReference type="Proteomes" id="UP000095042"/>
    </source>
</evidence>
<keyword evidence="4" id="KW-1185">Reference proteome</keyword>
<reference evidence="3 4" key="1">
    <citation type="journal article" date="2016" name="Environ. Microbiol.">
        <title>New Methyloceanibacter diversity from North Sea sediments includes methanotroph containing solely the soluble methane monooxygenase.</title>
        <authorList>
            <person name="Vekeman B."/>
            <person name="Kerckhof F.M."/>
            <person name="Cremers G."/>
            <person name="de Vos P."/>
            <person name="Vandamme P."/>
            <person name="Boon N."/>
            <person name="Op den Camp H.J."/>
            <person name="Heylen K."/>
        </authorList>
    </citation>
    <scope>NUCLEOTIDE SEQUENCE [LARGE SCALE GENOMIC DNA]</scope>
    <source>
        <strain evidence="3 4">R-67177</strain>
    </source>
</reference>
<dbReference type="Proteomes" id="UP000095042">
    <property type="component" value="Unassembled WGS sequence"/>
</dbReference>
<feature type="transmembrane region" description="Helical" evidence="1">
    <location>
        <begin position="164"/>
        <end position="197"/>
    </location>
</feature>
<dbReference type="InterPro" id="IPR010380">
    <property type="entry name" value="DUF975"/>
</dbReference>